<comment type="caution">
    <text evidence="1">The sequence shown here is derived from an EMBL/GenBank/DDBJ whole genome shotgun (WGS) entry which is preliminary data.</text>
</comment>
<evidence type="ECO:0000313" key="1">
    <source>
        <dbReference type="EMBL" id="KAB2109263.1"/>
    </source>
</evidence>
<protein>
    <submittedName>
        <fullName evidence="1">Uncharacterized protein</fullName>
    </submittedName>
</protein>
<name>A0ACB6FXW6_9PLEO</name>
<accession>A0ACB6FXW6</accession>
<proteinExistence type="predicted"/>
<reference evidence="1 2" key="1">
    <citation type="journal article" date="2019" name="bioRxiv">
        <title>Genomics, evolutionary history and diagnostics of the Alternaria alternata species group including apple and Asian pear pathotypes.</title>
        <authorList>
            <person name="Armitage A.D."/>
            <person name="Cockerton H.M."/>
            <person name="Sreenivasaprasad S."/>
            <person name="Woodhall J.W."/>
            <person name="Lane C.R."/>
            <person name="Harrison R.J."/>
            <person name="Clarkson J.P."/>
        </authorList>
    </citation>
    <scope>NUCLEOTIDE SEQUENCE [LARGE SCALE GENOMIC DNA]</scope>
    <source>
        <strain evidence="1 2">FERA 650</strain>
    </source>
</reference>
<sequence>MAGFTPINSAQDRALVTERHSHLAAAPNINPAPISPSSSLKSSPTKSQHSPVASERSSPTAIGRLADLIERSPHPFAAASAQPTAASIPSAADTEQVTESVPDDSDAEISKPRSASPTDDRSLSEAPSATAQPASSPLSSSSADSLAAAVPSSRASSILQDTGIATDDELTAPQIRGDDELGELDETNSPAHASRNALQSASQSETGSENGSAVEPEVLGSLFDNAEEIWPDASKAKPISPSKQVLTGGHGRSTIPLYQYPTGNSGVPHIIDFLRRSKNELITIDFIGRLQHLLWTLRLAGEGLGPSLVVLAQDLKQSYGPNCTAFHINTSTPLDLEDDFLTVGAYFRLHSDMARGIITSDVEALLLSASYGVVTIDLINHHSEGLACGRCQSENHYKAHTQCSIIYVVSLLYKGGCCLNCLRASAMDSCSFRRVAPKRRSVARSGLTQPLSGSNILGNPSSRLTRSGAGLSLVPATKPPYAKSSVAWTPEKAVNKFGSHLVKVTKGLPSDFRPEFPVDNTVGDPDDAGEVSDGHSSQVDDEVDEQDALIPAPSTPCPPARRSSIKTSKQKTPSPRKKVVIREPNVSPTTAPRSDGPSSRTRSRSTTVEPPVLPSILRKKATPRTKAVARKNTPRKKASGPKKSPVSRKKAPPLAASASSSSRADGLSSVVVESSAGGDAVASEDSVVFGDKAVNVEPAAEADASPSLLRSISSFFEYLSG</sequence>
<organism evidence="1 2">
    <name type="scientific">Alternaria gaisen</name>
    <dbReference type="NCBI Taxonomy" id="167740"/>
    <lineage>
        <taxon>Eukaryota</taxon>
        <taxon>Fungi</taxon>
        <taxon>Dikarya</taxon>
        <taxon>Ascomycota</taxon>
        <taxon>Pezizomycotina</taxon>
        <taxon>Dothideomycetes</taxon>
        <taxon>Pleosporomycetidae</taxon>
        <taxon>Pleosporales</taxon>
        <taxon>Pleosporineae</taxon>
        <taxon>Pleosporaceae</taxon>
        <taxon>Alternaria</taxon>
        <taxon>Alternaria sect. Alternaria</taxon>
    </lineage>
</organism>
<dbReference type="EMBL" id="PDWZ02000002">
    <property type="protein sequence ID" value="KAB2109263.1"/>
    <property type="molecule type" value="Genomic_DNA"/>
</dbReference>
<keyword evidence="2" id="KW-1185">Reference proteome</keyword>
<evidence type="ECO:0000313" key="2">
    <source>
        <dbReference type="Proteomes" id="UP000293547"/>
    </source>
</evidence>
<gene>
    <name evidence="1" type="ORF">AG0111_0g2622</name>
</gene>
<dbReference type="Proteomes" id="UP000293547">
    <property type="component" value="Unassembled WGS sequence"/>
</dbReference>